<proteinExistence type="predicted"/>
<dbReference type="Gene3D" id="3.90.700.10">
    <property type="entry name" value="Succinate dehydrogenase/fumarate reductase flavoprotein, catalytic domain"/>
    <property type="match status" value="1"/>
</dbReference>
<dbReference type="PRINTS" id="PR00368">
    <property type="entry name" value="FADPNR"/>
</dbReference>
<evidence type="ECO:0000313" key="8">
    <source>
        <dbReference type="EMBL" id="NYE85500.1"/>
    </source>
</evidence>
<sequence>MTTVTRQQTDILILGSGGAGLFAALHAHQRNPDAHITIAVKGLLGKCGCTRMVQGGYNVALAPGDSVPRHFMDTIEGSKWLANQDLAWTLVEQAVVRIHELENELGCFFDRNADGSVHQKAFAGQTFDRTVHKGDLTGIEIINRLAEQVWRRGIHRLEEHRAVELIRTADGSALAGVLMLDMRTGDFTLVQAKAVLLATGGGPTMYRYHTPSGDKSCDGMAMALRAGLPLRDMEMVQFHPTGLLAGRGTRMTGTVIEEGLRGAGGYLLNGQHERFMQHYDPRKERATRDIVSRGIYAEMRAGRTSPHGGVYIQMHHLGAASVRKQFKGMVERCADCGFDLAGGLVEVVPTAHYMMGGVVFQPDCTTGLPGLFAAGEDTGGVHGANRLGGNGVANSTVFGGIAGDTMAAYVRTAGFREPDDVAIGSAVAATLRPTTLPPGDLDALRESLYACMWDDVGILRDAAGLTRARAQLAALSAELAASGIPAGTLAYNLTWHDWLNLRNLISVSQVIVEAALVREDSRGAHFREDFPQAGDLATSSYTVARLDQGRIALTREPVRFTRVAPGQSLIDAVEETESALPVPV</sequence>
<keyword evidence="4 8" id="KW-0560">Oxidoreductase</keyword>
<keyword evidence="9" id="KW-1185">Reference proteome</keyword>
<dbReference type="EC" id="1.3.5.4" evidence="8"/>
<evidence type="ECO:0000256" key="1">
    <source>
        <dbReference type="ARBA" id="ARBA00001974"/>
    </source>
</evidence>
<dbReference type="SUPFAM" id="SSF51905">
    <property type="entry name" value="FAD/NAD(P)-binding domain"/>
    <property type="match status" value="1"/>
</dbReference>
<accession>A0A7Y9LQ51</accession>
<keyword evidence="2" id="KW-0285">Flavoprotein</keyword>
<dbReference type="Gene3D" id="1.20.58.100">
    <property type="entry name" value="Fumarate reductase/succinate dehydrogenase flavoprotein-like, C-terminal domain"/>
    <property type="match status" value="1"/>
</dbReference>
<keyword evidence="3" id="KW-0274">FAD</keyword>
<dbReference type="PIRSF" id="PIRSF000171">
    <property type="entry name" value="SDHA_APRA_LASPO"/>
    <property type="match status" value="1"/>
</dbReference>
<name>A0A7Y9LQ51_9BURK</name>
<dbReference type="AlphaFoldDB" id="A0A7Y9LQ51"/>
<dbReference type="Gene3D" id="3.50.50.60">
    <property type="entry name" value="FAD/NAD(P)-binding domain"/>
    <property type="match status" value="1"/>
</dbReference>
<dbReference type="PANTHER" id="PTHR11632:SF51">
    <property type="entry name" value="SUCCINATE DEHYDROGENASE [UBIQUINONE] FLAVOPROTEIN SUBUNIT, MITOCHONDRIAL"/>
    <property type="match status" value="1"/>
</dbReference>
<evidence type="ECO:0000256" key="2">
    <source>
        <dbReference type="ARBA" id="ARBA00022630"/>
    </source>
</evidence>
<dbReference type="EMBL" id="JACBYR010000002">
    <property type="protein sequence ID" value="NYE85500.1"/>
    <property type="molecule type" value="Genomic_DNA"/>
</dbReference>
<dbReference type="PANTHER" id="PTHR11632">
    <property type="entry name" value="SUCCINATE DEHYDROGENASE 2 FLAVOPROTEIN SUBUNIT"/>
    <property type="match status" value="1"/>
</dbReference>
<dbReference type="SUPFAM" id="SSF46977">
    <property type="entry name" value="Succinate dehydrogenase/fumarate reductase flavoprotein C-terminal domain"/>
    <property type="match status" value="1"/>
</dbReference>
<organism evidence="8 9">
    <name type="scientific">Pigmentiphaga litoralis</name>
    <dbReference type="NCBI Taxonomy" id="516702"/>
    <lineage>
        <taxon>Bacteria</taxon>
        <taxon>Pseudomonadati</taxon>
        <taxon>Pseudomonadota</taxon>
        <taxon>Betaproteobacteria</taxon>
        <taxon>Burkholderiales</taxon>
        <taxon>Alcaligenaceae</taxon>
        <taxon>Pigmentiphaga</taxon>
    </lineage>
</organism>
<comment type="caution">
    <text evidence="8">The sequence shown here is derived from an EMBL/GenBank/DDBJ whole genome shotgun (WGS) entry which is preliminary data.</text>
</comment>
<protein>
    <submittedName>
        <fullName evidence="8">Fumarate reductase flavoprotein subunit</fullName>
        <ecNumber evidence="8">1.3.5.4</ecNumber>
    </submittedName>
</protein>
<dbReference type="InterPro" id="IPR027477">
    <property type="entry name" value="Succ_DH/fumarate_Rdtase_cat_sf"/>
</dbReference>
<evidence type="ECO:0000259" key="6">
    <source>
        <dbReference type="Pfam" id="PF00890"/>
    </source>
</evidence>
<dbReference type="InterPro" id="IPR015939">
    <property type="entry name" value="Fum_Rdtase/Succ_DH_flav-like_C"/>
</dbReference>
<evidence type="ECO:0000256" key="5">
    <source>
        <dbReference type="PIRSR" id="PIRSR000171-1"/>
    </source>
</evidence>
<dbReference type="SUPFAM" id="SSF56425">
    <property type="entry name" value="Succinate dehydrogenase/fumarate reductase flavoprotein, catalytic domain"/>
    <property type="match status" value="1"/>
</dbReference>
<dbReference type="Proteomes" id="UP000542125">
    <property type="component" value="Unassembled WGS sequence"/>
</dbReference>
<evidence type="ECO:0000256" key="3">
    <source>
        <dbReference type="ARBA" id="ARBA00022827"/>
    </source>
</evidence>
<dbReference type="RefSeq" id="WP_179589478.1">
    <property type="nucleotide sequence ID" value="NZ_JACBYR010000002.1"/>
</dbReference>
<gene>
    <name evidence="8" type="ORF">FHW18_004807</name>
</gene>
<evidence type="ECO:0000259" key="7">
    <source>
        <dbReference type="Pfam" id="PF02910"/>
    </source>
</evidence>
<dbReference type="GO" id="GO:0016491">
    <property type="term" value="F:oxidoreductase activity"/>
    <property type="evidence" value="ECO:0007669"/>
    <property type="project" value="UniProtKB-KW"/>
</dbReference>
<dbReference type="Pfam" id="PF02910">
    <property type="entry name" value="Succ_DH_flav_C"/>
    <property type="match status" value="1"/>
</dbReference>
<feature type="active site" description="Proton acceptor" evidence="5">
    <location>
        <position position="288"/>
    </location>
</feature>
<feature type="domain" description="Fumarate reductase/succinate dehydrogenase flavoprotein-like C-terminal" evidence="7">
    <location>
        <begin position="445"/>
        <end position="566"/>
    </location>
</feature>
<feature type="domain" description="FAD-dependent oxidoreductase 2 FAD-binding" evidence="6">
    <location>
        <begin position="10"/>
        <end position="392"/>
    </location>
</feature>
<dbReference type="FunFam" id="3.90.700.10:FF:000005">
    <property type="entry name" value="Succinate dehydrogenase flavoprotein subunit"/>
    <property type="match status" value="1"/>
</dbReference>
<evidence type="ECO:0000313" key="9">
    <source>
        <dbReference type="Proteomes" id="UP000542125"/>
    </source>
</evidence>
<dbReference type="InterPro" id="IPR030664">
    <property type="entry name" value="SdhA/FrdA/AprA"/>
</dbReference>
<evidence type="ECO:0000256" key="4">
    <source>
        <dbReference type="ARBA" id="ARBA00023002"/>
    </source>
</evidence>
<dbReference type="InterPro" id="IPR036188">
    <property type="entry name" value="FAD/NAD-bd_sf"/>
</dbReference>
<dbReference type="Pfam" id="PF00890">
    <property type="entry name" value="FAD_binding_2"/>
    <property type="match status" value="1"/>
</dbReference>
<dbReference type="InterPro" id="IPR037099">
    <property type="entry name" value="Fum_R/Succ_DH_flav-like_C_sf"/>
</dbReference>
<reference evidence="8 9" key="1">
    <citation type="submission" date="2020-07" db="EMBL/GenBank/DDBJ databases">
        <title>Genomic Encyclopedia of Type Strains, Phase IV (KMG-V): Genome sequencing to study the core and pangenomes of soil and plant-associated prokaryotes.</title>
        <authorList>
            <person name="Whitman W."/>
        </authorList>
    </citation>
    <scope>NUCLEOTIDE SEQUENCE [LARGE SCALE GENOMIC DNA]</scope>
    <source>
        <strain evidence="8 9">SAS40</strain>
    </source>
</reference>
<dbReference type="InterPro" id="IPR003953">
    <property type="entry name" value="FAD-dep_OxRdtase_2_FAD-bd"/>
</dbReference>
<comment type="cofactor">
    <cofactor evidence="1">
        <name>FAD</name>
        <dbReference type="ChEBI" id="CHEBI:57692"/>
    </cofactor>
</comment>